<dbReference type="Gene3D" id="3.40.50.300">
    <property type="entry name" value="P-loop containing nucleotide triphosphate hydrolases"/>
    <property type="match status" value="1"/>
</dbReference>
<proteinExistence type="predicted"/>
<dbReference type="Pfam" id="PF13401">
    <property type="entry name" value="AAA_22"/>
    <property type="match status" value="1"/>
</dbReference>
<dbReference type="GO" id="GO:0043531">
    <property type="term" value="F:ADP binding"/>
    <property type="evidence" value="ECO:0007669"/>
    <property type="project" value="InterPro"/>
</dbReference>
<dbReference type="InterPro" id="IPR049945">
    <property type="entry name" value="AAA_22"/>
</dbReference>
<dbReference type="GO" id="GO:0006915">
    <property type="term" value="P:apoptotic process"/>
    <property type="evidence" value="ECO:0007669"/>
    <property type="project" value="UniProtKB-ARBA"/>
</dbReference>
<dbReference type="AlphaFoldDB" id="A0A6S7HE56"/>
<keyword evidence="3" id="KW-1185">Reference proteome</keyword>
<evidence type="ECO:0000313" key="2">
    <source>
        <dbReference type="EMBL" id="CAB4002549.1"/>
    </source>
</evidence>
<dbReference type="PANTHER" id="PTHR22845">
    <property type="entry name" value="APOPTOTIC PROTEASE-ACTIVATING FACTOR 1"/>
    <property type="match status" value="1"/>
</dbReference>
<sequence length="776" mass="89590">MVNVYPEKPFHFSRTRRTELNKIESFISSMPDDENVVRTVYLTGQPGSGKTELARQYGEQFENASSASDTSKHLVITLNANSEDSLMKSVKEAARKLRLPVCMELTNKNLEELMENLRDYFRDYSGAWLLIIDDMFGKNDFNKLFPRPGVKDWGGGQVLVTTQDNNLVPAGHLFAKPISLNEGMTKEDALALLKEISDVEVDDFAEEIIKELQSLPLALACCATYVGETRQDRASTQFGWKEFLNLYRENAKLESRSFFNNNVYPLSMKAATAMAVKRMAETSDVLRLTFSFLSYCELLPVPLIVLAHHVMENLPVQNDKRPTTKEEIKNEISRCTLLVHGRLQNVETIQCHQVIHNAFESAGNEKPEFVKMMKSLNESLDFMVNTHKEDVLFKVLVRPHLKSFVDHANDMSWNDTAEFLLISMKDGQFLFSTSNMPDESAVRSLELLYKISLELDLSDESRCDILANLGFYYLELGRDEDALNFLCKAYFMTEGKSEKEWLLLKCRVSCNLARTYFSMDSLDLAVEMMKRSIDLAKDVYIKEEDKVMNRFCWLAHFYCFSMRFWKLGAVVEEAAEFFSSCAPDIESVSRARCLNYLSGVYVFGIIESTFKPWKYRKYMNLAENILNKSVKIYEEVLEADVFPSPEYCFLLAWCAIFKLEAEKPIEARTQLDKALEYCLRNGDRSSYSWIAAFKKHLCGNSSWWQSLFYRILNLTKGRVTFAEHINICDDILRHCNTGLISPSRQMINGIKRGRDFFIWYNYAIFSLIFYYFFCLP</sequence>
<evidence type="ECO:0000259" key="1">
    <source>
        <dbReference type="Pfam" id="PF13401"/>
    </source>
</evidence>
<dbReference type="InterPro" id="IPR011990">
    <property type="entry name" value="TPR-like_helical_dom_sf"/>
</dbReference>
<evidence type="ECO:0000313" key="3">
    <source>
        <dbReference type="Proteomes" id="UP001152795"/>
    </source>
</evidence>
<dbReference type="EMBL" id="CACRXK020004383">
    <property type="protein sequence ID" value="CAB4002549.1"/>
    <property type="molecule type" value="Genomic_DNA"/>
</dbReference>
<dbReference type="OrthoDB" id="5974372at2759"/>
<dbReference type="SUPFAM" id="SSF48452">
    <property type="entry name" value="TPR-like"/>
    <property type="match status" value="1"/>
</dbReference>
<reference evidence="2" key="1">
    <citation type="submission" date="2020-04" db="EMBL/GenBank/DDBJ databases">
        <authorList>
            <person name="Alioto T."/>
            <person name="Alioto T."/>
            <person name="Gomez Garrido J."/>
        </authorList>
    </citation>
    <scope>NUCLEOTIDE SEQUENCE</scope>
    <source>
        <strain evidence="2">A484AB</strain>
    </source>
</reference>
<dbReference type="GO" id="GO:0005829">
    <property type="term" value="C:cytosol"/>
    <property type="evidence" value="ECO:0007669"/>
    <property type="project" value="UniProtKB-ARBA"/>
</dbReference>
<dbReference type="Proteomes" id="UP001152795">
    <property type="component" value="Unassembled WGS sequence"/>
</dbReference>
<gene>
    <name evidence="2" type="ORF">PACLA_8A003250</name>
</gene>
<accession>A0A6S7HE56</accession>
<dbReference type="Gene3D" id="1.25.40.10">
    <property type="entry name" value="Tetratricopeptide repeat domain"/>
    <property type="match status" value="1"/>
</dbReference>
<dbReference type="InterPro" id="IPR027417">
    <property type="entry name" value="P-loop_NTPase"/>
</dbReference>
<feature type="domain" description="ORC1/DEAH AAA+ ATPase" evidence="1">
    <location>
        <begin position="40"/>
        <end position="135"/>
    </location>
</feature>
<protein>
    <submittedName>
        <fullName evidence="2">Myotubularin-related 14</fullName>
    </submittedName>
</protein>
<dbReference type="PANTHER" id="PTHR22845:SF5">
    <property type="entry name" value="APOPTOTIC PROTEASE-ACTIVATING FACTOR 1"/>
    <property type="match status" value="1"/>
</dbReference>
<organism evidence="2 3">
    <name type="scientific">Paramuricea clavata</name>
    <name type="common">Red gorgonian</name>
    <name type="synonym">Violescent sea-whip</name>
    <dbReference type="NCBI Taxonomy" id="317549"/>
    <lineage>
        <taxon>Eukaryota</taxon>
        <taxon>Metazoa</taxon>
        <taxon>Cnidaria</taxon>
        <taxon>Anthozoa</taxon>
        <taxon>Octocorallia</taxon>
        <taxon>Malacalcyonacea</taxon>
        <taxon>Plexauridae</taxon>
        <taxon>Paramuricea</taxon>
    </lineage>
</organism>
<dbReference type="SUPFAM" id="SSF52540">
    <property type="entry name" value="P-loop containing nucleoside triphosphate hydrolases"/>
    <property type="match status" value="1"/>
</dbReference>
<name>A0A6S7HE56_PARCT</name>
<comment type="caution">
    <text evidence="2">The sequence shown here is derived from an EMBL/GenBank/DDBJ whole genome shotgun (WGS) entry which is preliminary data.</text>
</comment>